<organism evidence="2 3">
    <name type="scientific">Durusdinium trenchii</name>
    <dbReference type="NCBI Taxonomy" id="1381693"/>
    <lineage>
        <taxon>Eukaryota</taxon>
        <taxon>Sar</taxon>
        <taxon>Alveolata</taxon>
        <taxon>Dinophyceae</taxon>
        <taxon>Suessiales</taxon>
        <taxon>Symbiodiniaceae</taxon>
        <taxon>Durusdinium</taxon>
    </lineage>
</organism>
<feature type="region of interest" description="Disordered" evidence="1">
    <location>
        <begin position="28"/>
        <end position="170"/>
    </location>
</feature>
<evidence type="ECO:0000313" key="2">
    <source>
        <dbReference type="EMBL" id="CAK9005833.1"/>
    </source>
</evidence>
<feature type="region of interest" description="Disordered" evidence="1">
    <location>
        <begin position="214"/>
        <end position="235"/>
    </location>
</feature>
<proteinExistence type="predicted"/>
<evidence type="ECO:0008006" key="4">
    <source>
        <dbReference type="Google" id="ProtNLM"/>
    </source>
</evidence>
<name>A0ABP0IUR9_9DINO</name>
<dbReference type="Proteomes" id="UP001642464">
    <property type="component" value="Unassembled WGS sequence"/>
</dbReference>
<comment type="caution">
    <text evidence="2">The sequence shown here is derived from an EMBL/GenBank/DDBJ whole genome shotgun (WGS) entry which is preliminary data.</text>
</comment>
<dbReference type="EMBL" id="CAXAMM010005047">
    <property type="protein sequence ID" value="CAK9005833.1"/>
    <property type="molecule type" value="Genomic_DNA"/>
</dbReference>
<protein>
    <recommendedName>
        <fullName evidence="4">Ribosome biogenesis protein NOP53</fullName>
    </recommendedName>
</protein>
<reference evidence="2 3" key="1">
    <citation type="submission" date="2024-02" db="EMBL/GenBank/DDBJ databases">
        <authorList>
            <person name="Chen Y."/>
            <person name="Shah S."/>
            <person name="Dougan E. K."/>
            <person name="Thang M."/>
            <person name="Chan C."/>
        </authorList>
    </citation>
    <scope>NUCLEOTIDE SEQUENCE [LARGE SCALE GENOMIC DNA]</scope>
</reference>
<keyword evidence="3" id="KW-1185">Reference proteome</keyword>
<evidence type="ECO:0000313" key="3">
    <source>
        <dbReference type="Proteomes" id="UP001642464"/>
    </source>
</evidence>
<feature type="compositionally biased region" description="Acidic residues" evidence="1">
    <location>
        <begin position="139"/>
        <end position="149"/>
    </location>
</feature>
<accession>A0ABP0IUR9</accession>
<evidence type="ECO:0000256" key="1">
    <source>
        <dbReference type="SAM" id="MobiDB-lite"/>
    </source>
</evidence>
<sequence>MSHSLSSTDHAYAADAVNSDRFKSALLHEQQEALGGDPRWQPAVSLKRTKPKDDKVPVAKPSLFKQLRQGREAGSAHPELQALEGEEQPSCLKEVTERVGGDPKAGSFLAPESGFPVPLHRAVGKSLGTALKPRRESSDEPEDEEEEIDLENRKMLMNTSPEEAVVGGRGEIDRLVGPRLRGLSTSSEVKEWQQQLLQHLGAETCELLRKRGQRKLKAKMPKTPALKRAEEEAGS</sequence>
<gene>
    <name evidence="2" type="ORF">SCF082_LOCUS8765</name>
</gene>